<keyword evidence="2" id="KW-1185">Reference proteome</keyword>
<dbReference type="EMBL" id="CU466930">
    <property type="protein sequence ID" value="CAO81678.1"/>
    <property type="molecule type" value="Genomic_DNA"/>
</dbReference>
<dbReference type="OrthoDB" id="1091850at2"/>
<name>B0VET4_CLOAI</name>
<reference evidence="1 2" key="1">
    <citation type="journal article" date="2008" name="J. Bacteriol.">
        <title>'Candidatus Cloacamonas acidaminovorans': genome sequence reconstruction provides a first glimpse of a new bacterial division.</title>
        <authorList>
            <person name="Pelletier E."/>
            <person name="Kreimeyer A."/>
            <person name="Bocs S."/>
            <person name="Rouy Z."/>
            <person name="Gyapay G."/>
            <person name="Chouari R."/>
            <person name="Riviere D."/>
            <person name="Ganesan A."/>
            <person name="Daegelen P."/>
            <person name="Sghir A."/>
            <person name="Cohen G.N."/>
            <person name="Medigue C."/>
            <person name="Weissenbach J."/>
            <person name="Le Paslier D."/>
        </authorList>
    </citation>
    <scope>NUCLEOTIDE SEQUENCE [LARGE SCALE GENOMIC DNA]</scope>
    <source>
        <strain evidence="2">Evry</strain>
    </source>
</reference>
<evidence type="ECO:0000313" key="1">
    <source>
        <dbReference type="EMBL" id="CAO81678.1"/>
    </source>
</evidence>
<dbReference type="Proteomes" id="UP000002019">
    <property type="component" value="Chromosome"/>
</dbReference>
<dbReference type="RefSeq" id="WP_015425536.1">
    <property type="nucleotide sequence ID" value="NC_020449.1"/>
</dbReference>
<gene>
    <name evidence="1" type="ordered locus">CLOAM1849</name>
</gene>
<organism evidence="1 2">
    <name type="scientific">Cloacimonas acidaminovorans (strain Evry)</name>
    <dbReference type="NCBI Taxonomy" id="459349"/>
    <lineage>
        <taxon>Bacteria</taxon>
        <taxon>Pseudomonadati</taxon>
        <taxon>Candidatus Cloacimonadota</taxon>
        <taxon>Candidatus Cloacimonadia</taxon>
        <taxon>Candidatus Cloacimonadales</taxon>
        <taxon>Candidatus Cloacimonadaceae</taxon>
        <taxon>Candidatus Cloacimonas</taxon>
    </lineage>
</organism>
<proteinExistence type="predicted"/>
<sequence>MIKRLFFTAIFCLLAIFLMAQADSLYLLLPQFSNPFYDSFSRNYIGSTSAGRGYTGVSVLGGLDNAFLNPASVLPDSVKFFIEMNIKPSLEAEGYPLYANYTSPFPLGLLGLSFALENKFSLGVLYNLPKSITLDDYSFFINQGADLIQRFPVYNLHQATALIAFHNGPLHLGLNLHNQFHYIDDPIFLRSYERIRDSQYHLRLQPGIIYQLGSANIGFSMMPATKFGWNLKCANYDFKMPLWLTGGIEFVKPEFTISTEAEWEQTSDICDSFNDRFTFKAGLEKMSDKLVYRLGYHFTSNVYSGMIRLAQNVVNPDTSYAWNTVPQAVFIEDNAQHSLTAGLSYRFKNGIFNLSAMQVILGDVNKTQINLSLCFYLNYIFRKREIHLNE</sequence>
<dbReference type="Gene3D" id="2.40.160.60">
    <property type="entry name" value="Outer membrane protein transport protein (OMPP1/FadL/TodX)"/>
    <property type="match status" value="1"/>
</dbReference>
<evidence type="ECO:0000313" key="2">
    <source>
        <dbReference type="Proteomes" id="UP000002019"/>
    </source>
</evidence>
<accession>B0VET4</accession>
<dbReference type="HOGENOM" id="CLU_707326_0_0_0"/>
<dbReference type="KEGG" id="caci:CLOAM1849"/>
<dbReference type="SUPFAM" id="SSF56935">
    <property type="entry name" value="Porins"/>
    <property type="match status" value="1"/>
</dbReference>
<dbReference type="AlphaFoldDB" id="B0VET4"/>
<dbReference type="STRING" id="459349.CLOAM1849"/>
<protein>
    <submittedName>
        <fullName evidence="1">Uncharacterized protein</fullName>
    </submittedName>
</protein>